<proteinExistence type="predicted"/>
<sequence>MTIRGALLGLFMGIAAVGSAAAQAVDTYTVKLVAGTPGYDHIQPFIAEYLKLWDKYGVKVEFIGGNYQRSNQLMAIGDYDVGYNQYASALRYLSAGIENVIVAASSANCALMVSSPNVKSWADLKGKRIGIVTKFDVQYLTLIHEILPRFGLSEKDVQLALVPVPEVASALLTGDIAAAFPFEPYGTNAIDKGAKLLLAADDLVDKKKLDSDMLRNGLVMTKKFAKEHPELAKRIVWAHLDAVHIMKTDKKLGMEVLKHYVPKMDSKLLEQAYDNCGWTYDAPPKVWIQALLGWMAEDKLLQKPIKYEDAVDLSMAESYPGYPGYEKLKK</sequence>
<dbReference type="Proteomes" id="UP000294664">
    <property type="component" value="Unassembled WGS sequence"/>
</dbReference>
<name>A0A4R3LTG1_9HYPH</name>
<evidence type="ECO:0000256" key="1">
    <source>
        <dbReference type="SAM" id="SignalP"/>
    </source>
</evidence>
<evidence type="ECO:0000313" key="4">
    <source>
        <dbReference type="Proteomes" id="UP000294664"/>
    </source>
</evidence>
<reference evidence="3 4" key="1">
    <citation type="submission" date="2019-03" db="EMBL/GenBank/DDBJ databases">
        <title>Genomic Encyclopedia of Type Strains, Phase IV (KMG-IV): sequencing the most valuable type-strain genomes for metagenomic binning, comparative biology and taxonomic classification.</title>
        <authorList>
            <person name="Goeker M."/>
        </authorList>
    </citation>
    <scope>NUCLEOTIDE SEQUENCE [LARGE SCALE GENOMIC DNA]</scope>
    <source>
        <strain evidence="3 4">DSM 9035</strain>
    </source>
</reference>
<dbReference type="RefSeq" id="WP_165933756.1">
    <property type="nucleotide sequence ID" value="NZ_SMAI01000008.1"/>
</dbReference>
<gene>
    <name evidence="3" type="ORF">EDC64_1085</name>
</gene>
<feature type="signal peptide" evidence="1">
    <location>
        <begin position="1"/>
        <end position="24"/>
    </location>
</feature>
<dbReference type="Pfam" id="PF09084">
    <property type="entry name" value="NMT1"/>
    <property type="match status" value="1"/>
</dbReference>
<dbReference type="InterPro" id="IPR015168">
    <property type="entry name" value="SsuA/THI5"/>
</dbReference>
<dbReference type="SUPFAM" id="SSF53850">
    <property type="entry name" value="Periplasmic binding protein-like II"/>
    <property type="match status" value="1"/>
</dbReference>
<organism evidence="3 4">
    <name type="scientific">Aquabacter spiritensis</name>
    <dbReference type="NCBI Taxonomy" id="933073"/>
    <lineage>
        <taxon>Bacteria</taxon>
        <taxon>Pseudomonadati</taxon>
        <taxon>Pseudomonadota</taxon>
        <taxon>Alphaproteobacteria</taxon>
        <taxon>Hyphomicrobiales</taxon>
        <taxon>Xanthobacteraceae</taxon>
        <taxon>Aquabacter</taxon>
    </lineage>
</organism>
<dbReference type="PANTHER" id="PTHR30024">
    <property type="entry name" value="ALIPHATIC SULFONATES-BINDING PROTEIN-RELATED"/>
    <property type="match status" value="1"/>
</dbReference>
<comment type="caution">
    <text evidence="3">The sequence shown here is derived from an EMBL/GenBank/DDBJ whole genome shotgun (WGS) entry which is preliminary data.</text>
</comment>
<feature type="chain" id="PRO_5020653301" evidence="1">
    <location>
        <begin position="25"/>
        <end position="330"/>
    </location>
</feature>
<feature type="domain" description="SsuA/THI5-like" evidence="2">
    <location>
        <begin position="40"/>
        <end position="246"/>
    </location>
</feature>
<evidence type="ECO:0000313" key="3">
    <source>
        <dbReference type="EMBL" id="TCT03840.1"/>
    </source>
</evidence>
<keyword evidence="4" id="KW-1185">Reference proteome</keyword>
<keyword evidence="1" id="KW-0732">Signal</keyword>
<dbReference type="Gene3D" id="3.40.190.10">
    <property type="entry name" value="Periplasmic binding protein-like II"/>
    <property type="match status" value="1"/>
</dbReference>
<dbReference type="AlphaFoldDB" id="A0A4R3LTG1"/>
<protein>
    <submittedName>
        <fullName evidence="3">ABC-type nitrate/sulfonate/bicarbonate transport system substrate-binding protein</fullName>
    </submittedName>
</protein>
<evidence type="ECO:0000259" key="2">
    <source>
        <dbReference type="Pfam" id="PF09084"/>
    </source>
</evidence>
<accession>A0A4R3LTG1</accession>
<dbReference type="EMBL" id="SMAI01000008">
    <property type="protein sequence ID" value="TCT03840.1"/>
    <property type="molecule type" value="Genomic_DNA"/>
</dbReference>